<gene>
    <name evidence="6" type="ORF">CJD36_013790</name>
</gene>
<dbReference type="EC" id="5.1.3.14" evidence="3"/>
<dbReference type="InterPro" id="IPR003331">
    <property type="entry name" value="UDP_GlcNAc_Epimerase_2_dom"/>
</dbReference>
<dbReference type="OrthoDB" id="9803238at2"/>
<keyword evidence="7" id="KW-1185">Reference proteome</keyword>
<comment type="caution">
    <text evidence="6">The sequence shown here is derived from an EMBL/GenBank/DDBJ whole genome shotgun (WGS) entry which is preliminary data.</text>
</comment>
<dbReference type="Pfam" id="PF02350">
    <property type="entry name" value="Epimerase_2"/>
    <property type="match status" value="1"/>
</dbReference>
<reference evidence="6 7" key="1">
    <citation type="submission" date="2018-01" db="EMBL/GenBank/DDBJ databases">
        <title>A novel member of the phylum Bacteroidetes isolated from glacier ice.</title>
        <authorList>
            <person name="Liu Q."/>
            <person name="Xin Y.-H."/>
        </authorList>
    </citation>
    <scope>NUCLEOTIDE SEQUENCE [LARGE SCALE GENOMIC DNA]</scope>
    <source>
        <strain evidence="6 7">RB1R16</strain>
    </source>
</reference>
<sequence>MKKVIVFLGTRPEAIKLAPVIELLKADNNFETLVCSTGQHKEMLQQVLDFFKITADFSLEVMEPNQQLAGLTSKLLVKINDLLLAEKPDYIMVQGDTTTTMAASLAAFYNKVSVLHIEAGLRTFNKFSPFPEEINRVITTRLSDFHYPPTDQSERNLLDEGIPADKILVTGNTVIDALFLGLEKIENAIPQGILDLKLQDVKDYILITMHRRENHGSGIQNICEAVRRISEDAKIPVIFPVHLNPNVKDVVHEILGNNPMIHLIPPAAYPEFLWLLNNSKLILTDSGGVQEEAPSLGKPVLLLRDTTERPEAVEAGTVSKVGSDTELIYKEAMNLLTNQSAYDGMAMRSNPYGDGKASQRILDSMLKM</sequence>
<evidence type="ECO:0000256" key="2">
    <source>
        <dbReference type="ARBA" id="ARBA00038209"/>
    </source>
</evidence>
<proteinExistence type="inferred from homology"/>
<dbReference type="NCBIfam" id="TIGR00236">
    <property type="entry name" value="wecB"/>
    <property type="match status" value="1"/>
</dbReference>
<feature type="domain" description="UDP-N-acetylglucosamine 2-epimerase" evidence="5">
    <location>
        <begin position="24"/>
        <end position="365"/>
    </location>
</feature>
<dbReference type="PANTHER" id="PTHR43174">
    <property type="entry name" value="UDP-N-ACETYLGLUCOSAMINE 2-EPIMERASE"/>
    <property type="match status" value="1"/>
</dbReference>
<evidence type="ECO:0000313" key="6">
    <source>
        <dbReference type="EMBL" id="PQJ11036.1"/>
    </source>
</evidence>
<name>A0A2S7SWY1_9BACT</name>
<evidence type="ECO:0000259" key="5">
    <source>
        <dbReference type="Pfam" id="PF02350"/>
    </source>
</evidence>
<keyword evidence="1 4" id="KW-0413">Isomerase</keyword>
<dbReference type="CDD" id="cd03786">
    <property type="entry name" value="GTB_UDP-GlcNAc_2-Epimerase"/>
    <property type="match status" value="1"/>
</dbReference>
<protein>
    <recommendedName>
        <fullName evidence="3">UDP-N-acetylglucosamine 2-epimerase (non-hydrolyzing)</fullName>
        <ecNumber evidence="3">5.1.3.14</ecNumber>
    </recommendedName>
</protein>
<dbReference type="PANTHER" id="PTHR43174:SF2">
    <property type="entry name" value="UDP-N-ACETYLGLUCOSAMINE 2-EPIMERASE"/>
    <property type="match status" value="1"/>
</dbReference>
<accession>A0A2S7SWY1</accession>
<dbReference type="Gene3D" id="3.40.50.2000">
    <property type="entry name" value="Glycogen Phosphorylase B"/>
    <property type="match status" value="2"/>
</dbReference>
<dbReference type="GO" id="GO:0008761">
    <property type="term" value="F:UDP-N-acetylglucosamine 2-epimerase activity"/>
    <property type="evidence" value="ECO:0007669"/>
    <property type="project" value="UniProtKB-EC"/>
</dbReference>
<dbReference type="AlphaFoldDB" id="A0A2S7SWY1"/>
<evidence type="ECO:0000256" key="3">
    <source>
        <dbReference type="ARBA" id="ARBA00038858"/>
    </source>
</evidence>
<comment type="similarity">
    <text evidence="2 4">Belongs to the UDP-N-acetylglucosamine 2-epimerase family.</text>
</comment>
<evidence type="ECO:0000313" key="7">
    <source>
        <dbReference type="Proteomes" id="UP000239872"/>
    </source>
</evidence>
<evidence type="ECO:0000256" key="4">
    <source>
        <dbReference type="RuleBase" id="RU003513"/>
    </source>
</evidence>
<dbReference type="InterPro" id="IPR029767">
    <property type="entry name" value="WecB-like"/>
</dbReference>
<dbReference type="SUPFAM" id="SSF53756">
    <property type="entry name" value="UDP-Glycosyltransferase/glycogen phosphorylase"/>
    <property type="match status" value="1"/>
</dbReference>
<dbReference type="RefSeq" id="WP_105039764.1">
    <property type="nucleotide sequence ID" value="NZ_PPSL01000003.1"/>
</dbReference>
<dbReference type="Proteomes" id="UP000239872">
    <property type="component" value="Unassembled WGS sequence"/>
</dbReference>
<dbReference type="EMBL" id="PPSL01000003">
    <property type="protein sequence ID" value="PQJ11036.1"/>
    <property type="molecule type" value="Genomic_DNA"/>
</dbReference>
<evidence type="ECO:0000256" key="1">
    <source>
        <dbReference type="ARBA" id="ARBA00023235"/>
    </source>
</evidence>
<organism evidence="6 7">
    <name type="scientific">Flavipsychrobacter stenotrophus</name>
    <dbReference type="NCBI Taxonomy" id="2077091"/>
    <lineage>
        <taxon>Bacteria</taxon>
        <taxon>Pseudomonadati</taxon>
        <taxon>Bacteroidota</taxon>
        <taxon>Chitinophagia</taxon>
        <taxon>Chitinophagales</taxon>
        <taxon>Chitinophagaceae</taxon>
        <taxon>Flavipsychrobacter</taxon>
    </lineage>
</organism>